<accession>A0A8H7W4S9</accession>
<protein>
    <submittedName>
        <fullName evidence="2">Uncharacterized protein</fullName>
    </submittedName>
</protein>
<dbReference type="OrthoDB" id="10544280at2759"/>
<feature type="compositionally biased region" description="Polar residues" evidence="1">
    <location>
        <begin position="64"/>
        <end position="74"/>
    </location>
</feature>
<evidence type="ECO:0000313" key="3">
    <source>
        <dbReference type="Proteomes" id="UP000664132"/>
    </source>
</evidence>
<gene>
    <name evidence="2" type="ORF">IFR04_015953</name>
</gene>
<evidence type="ECO:0000256" key="1">
    <source>
        <dbReference type="SAM" id="MobiDB-lite"/>
    </source>
</evidence>
<sequence length="225" mass="25164">MLKIVRSVCDHVTTDYTEVISNGHHYQPGKSTPQDADDQTRQGTPDRAIRRDNSQAKPPLIRTETLSTPTTIPNPTEEKIENLANALSFYNLCILTISRIMPSPDSGRICSWYEHPGAKVAEIHASTNIAKLLPTYAPLYTAQIRIIIDDNYSSHFQEVIKDDPDKEHYSDAVDGVGIPELDDTPWKAALLGDTTLLDVDVERAATDHRCTMLDVVDWDSIEVHQ</sequence>
<comment type="caution">
    <text evidence="2">The sequence shown here is derived from an EMBL/GenBank/DDBJ whole genome shotgun (WGS) entry which is preliminary data.</text>
</comment>
<dbReference type="Proteomes" id="UP000664132">
    <property type="component" value="Unassembled WGS sequence"/>
</dbReference>
<organism evidence="2 3">
    <name type="scientific">Cadophora malorum</name>
    <dbReference type="NCBI Taxonomy" id="108018"/>
    <lineage>
        <taxon>Eukaryota</taxon>
        <taxon>Fungi</taxon>
        <taxon>Dikarya</taxon>
        <taxon>Ascomycota</taxon>
        <taxon>Pezizomycotina</taxon>
        <taxon>Leotiomycetes</taxon>
        <taxon>Helotiales</taxon>
        <taxon>Ploettnerulaceae</taxon>
        <taxon>Cadophora</taxon>
    </lineage>
</organism>
<name>A0A8H7W4S9_9HELO</name>
<evidence type="ECO:0000313" key="2">
    <source>
        <dbReference type="EMBL" id="KAG4410909.1"/>
    </source>
</evidence>
<feature type="region of interest" description="Disordered" evidence="1">
    <location>
        <begin position="21"/>
        <end position="75"/>
    </location>
</feature>
<keyword evidence="3" id="KW-1185">Reference proteome</keyword>
<proteinExistence type="predicted"/>
<reference evidence="2" key="1">
    <citation type="submission" date="2021-02" db="EMBL/GenBank/DDBJ databases">
        <title>Genome sequence Cadophora malorum strain M34.</title>
        <authorList>
            <person name="Stefanovic E."/>
            <person name="Vu D."/>
            <person name="Scully C."/>
            <person name="Dijksterhuis J."/>
            <person name="Roader J."/>
            <person name="Houbraken J."/>
        </authorList>
    </citation>
    <scope>NUCLEOTIDE SEQUENCE</scope>
    <source>
        <strain evidence="2">M34</strain>
    </source>
</reference>
<dbReference type="EMBL" id="JAFJYH010000559">
    <property type="protein sequence ID" value="KAG4410909.1"/>
    <property type="molecule type" value="Genomic_DNA"/>
</dbReference>
<dbReference type="AlphaFoldDB" id="A0A8H7W4S9"/>